<dbReference type="EMBL" id="CAJVQB010016576">
    <property type="protein sequence ID" value="CAG8780547.1"/>
    <property type="molecule type" value="Genomic_DNA"/>
</dbReference>
<comment type="caution">
    <text evidence="1">The sequence shown here is derived from an EMBL/GenBank/DDBJ whole genome shotgun (WGS) entry which is preliminary data.</text>
</comment>
<gene>
    <name evidence="1" type="ORF">GMARGA_LOCUS19666</name>
</gene>
<evidence type="ECO:0000313" key="1">
    <source>
        <dbReference type="EMBL" id="CAG8780547.1"/>
    </source>
</evidence>
<dbReference type="Proteomes" id="UP000789901">
    <property type="component" value="Unassembled WGS sequence"/>
</dbReference>
<accession>A0ABN7VKE1</accession>
<sequence>MEQFYEHQLLGLANSHPDTEYLVPSQNLNNLILNYVPQDIDKTQKTKEPNNNNKTLKTEEYADLTIDPTFFKLFLETIKHDYENCGLNLQIALEKFAKQYNTAKDKSIPALKSFLYNINYNVNPLAHENVVQILECKLNCKVLKDW</sequence>
<reference evidence="1 2" key="1">
    <citation type="submission" date="2021-06" db="EMBL/GenBank/DDBJ databases">
        <authorList>
            <person name="Kallberg Y."/>
            <person name="Tangrot J."/>
            <person name="Rosling A."/>
        </authorList>
    </citation>
    <scope>NUCLEOTIDE SEQUENCE [LARGE SCALE GENOMIC DNA]</scope>
    <source>
        <strain evidence="1 2">120-4 pot B 10/14</strain>
    </source>
</reference>
<name>A0ABN7VKE1_GIGMA</name>
<keyword evidence="2" id="KW-1185">Reference proteome</keyword>
<protein>
    <submittedName>
        <fullName evidence="1">14020_t:CDS:1</fullName>
    </submittedName>
</protein>
<proteinExistence type="predicted"/>
<evidence type="ECO:0000313" key="2">
    <source>
        <dbReference type="Proteomes" id="UP000789901"/>
    </source>
</evidence>
<organism evidence="1 2">
    <name type="scientific">Gigaspora margarita</name>
    <dbReference type="NCBI Taxonomy" id="4874"/>
    <lineage>
        <taxon>Eukaryota</taxon>
        <taxon>Fungi</taxon>
        <taxon>Fungi incertae sedis</taxon>
        <taxon>Mucoromycota</taxon>
        <taxon>Glomeromycotina</taxon>
        <taxon>Glomeromycetes</taxon>
        <taxon>Diversisporales</taxon>
        <taxon>Gigasporaceae</taxon>
        <taxon>Gigaspora</taxon>
    </lineage>
</organism>